<dbReference type="AlphaFoldDB" id="A0A0V1GQQ0"/>
<gene>
    <name evidence="1" type="ORF">T4B_7973</name>
</gene>
<protein>
    <submittedName>
        <fullName evidence="1">Uncharacterized protein</fullName>
    </submittedName>
</protein>
<keyword evidence="2" id="KW-1185">Reference proteome</keyword>
<sequence>MLIRRKSDNVKRSKNVTKRGSCDVHGTLYF</sequence>
<evidence type="ECO:0000313" key="1">
    <source>
        <dbReference type="EMBL" id="KRZ00683.1"/>
    </source>
</evidence>
<organism evidence="1 2">
    <name type="scientific">Trichinella pseudospiralis</name>
    <name type="common">Parasitic roundworm</name>
    <dbReference type="NCBI Taxonomy" id="6337"/>
    <lineage>
        <taxon>Eukaryota</taxon>
        <taxon>Metazoa</taxon>
        <taxon>Ecdysozoa</taxon>
        <taxon>Nematoda</taxon>
        <taxon>Enoplea</taxon>
        <taxon>Dorylaimia</taxon>
        <taxon>Trichinellida</taxon>
        <taxon>Trichinellidae</taxon>
        <taxon>Trichinella</taxon>
    </lineage>
</organism>
<name>A0A0V1GQQ0_TRIPS</name>
<dbReference type="EMBL" id="JYDS01000771">
    <property type="protein sequence ID" value="KRZ00683.1"/>
    <property type="molecule type" value="Genomic_DNA"/>
</dbReference>
<evidence type="ECO:0000313" key="2">
    <source>
        <dbReference type="Proteomes" id="UP000054805"/>
    </source>
</evidence>
<accession>A0A0V1GQQ0</accession>
<proteinExistence type="predicted"/>
<reference evidence="1 2" key="1">
    <citation type="submission" date="2015-01" db="EMBL/GenBank/DDBJ databases">
        <title>Evolution of Trichinella species and genotypes.</title>
        <authorList>
            <person name="Korhonen P.K."/>
            <person name="Edoardo P."/>
            <person name="Giuseppe L.R."/>
            <person name="Gasser R.B."/>
        </authorList>
    </citation>
    <scope>NUCLEOTIDE SEQUENCE [LARGE SCALE GENOMIC DNA]</scope>
    <source>
        <strain evidence="1">ISS588</strain>
    </source>
</reference>
<dbReference type="Proteomes" id="UP000054805">
    <property type="component" value="Unassembled WGS sequence"/>
</dbReference>
<comment type="caution">
    <text evidence="1">The sequence shown here is derived from an EMBL/GenBank/DDBJ whole genome shotgun (WGS) entry which is preliminary data.</text>
</comment>